<name>A0A382EK84_9ZZZZ</name>
<reference evidence="5" key="1">
    <citation type="submission" date="2018-05" db="EMBL/GenBank/DDBJ databases">
        <authorList>
            <person name="Lanie J.A."/>
            <person name="Ng W.-L."/>
            <person name="Kazmierczak K.M."/>
            <person name="Andrzejewski T.M."/>
            <person name="Davidsen T.M."/>
            <person name="Wayne K.J."/>
            <person name="Tettelin H."/>
            <person name="Glass J.I."/>
            <person name="Rusch D."/>
            <person name="Podicherti R."/>
            <person name="Tsui H.-C.T."/>
            <person name="Winkler M.E."/>
        </authorList>
    </citation>
    <scope>NUCLEOTIDE SEQUENCE</scope>
</reference>
<evidence type="ECO:0000259" key="4">
    <source>
        <dbReference type="Pfam" id="PF00535"/>
    </source>
</evidence>
<gene>
    <name evidence="5" type="ORF">METZ01_LOCUS203167</name>
</gene>
<dbReference type="Gene3D" id="3.90.550.10">
    <property type="entry name" value="Spore Coat Polysaccharide Biosynthesis Protein SpsA, Chain A"/>
    <property type="match status" value="1"/>
</dbReference>
<dbReference type="InterPro" id="IPR001173">
    <property type="entry name" value="Glyco_trans_2-like"/>
</dbReference>
<evidence type="ECO:0000256" key="3">
    <source>
        <dbReference type="ARBA" id="ARBA00022679"/>
    </source>
</evidence>
<evidence type="ECO:0000256" key="2">
    <source>
        <dbReference type="ARBA" id="ARBA00022676"/>
    </source>
</evidence>
<feature type="domain" description="Glycosyltransferase 2-like" evidence="4">
    <location>
        <begin position="23"/>
        <end position="147"/>
    </location>
</feature>
<dbReference type="InterPro" id="IPR029044">
    <property type="entry name" value="Nucleotide-diphossugar_trans"/>
</dbReference>
<dbReference type="SUPFAM" id="SSF53448">
    <property type="entry name" value="Nucleotide-diphospho-sugar transferases"/>
    <property type="match status" value="1"/>
</dbReference>
<keyword evidence="3" id="KW-0808">Transferase</keyword>
<comment type="similarity">
    <text evidence="1">Belongs to the glycosyltransferase 2 family.</text>
</comment>
<evidence type="ECO:0000256" key="1">
    <source>
        <dbReference type="ARBA" id="ARBA00006739"/>
    </source>
</evidence>
<evidence type="ECO:0000313" key="5">
    <source>
        <dbReference type="EMBL" id="SVB50313.1"/>
    </source>
</evidence>
<dbReference type="EMBL" id="UINC01044621">
    <property type="protein sequence ID" value="SVB50313.1"/>
    <property type="molecule type" value="Genomic_DNA"/>
</dbReference>
<dbReference type="PANTHER" id="PTHR43179:SF12">
    <property type="entry name" value="GALACTOFURANOSYLTRANSFERASE GLFT2"/>
    <property type="match status" value="1"/>
</dbReference>
<organism evidence="5">
    <name type="scientific">marine metagenome</name>
    <dbReference type="NCBI Taxonomy" id="408172"/>
    <lineage>
        <taxon>unclassified sequences</taxon>
        <taxon>metagenomes</taxon>
        <taxon>ecological metagenomes</taxon>
    </lineage>
</organism>
<dbReference type="GO" id="GO:0016757">
    <property type="term" value="F:glycosyltransferase activity"/>
    <property type="evidence" value="ECO:0007669"/>
    <property type="project" value="UniProtKB-KW"/>
</dbReference>
<proteinExistence type="inferred from homology"/>
<dbReference type="Pfam" id="PF00535">
    <property type="entry name" value="Glycos_transf_2"/>
    <property type="match status" value="1"/>
</dbReference>
<accession>A0A382EK84</accession>
<dbReference type="PANTHER" id="PTHR43179">
    <property type="entry name" value="RHAMNOSYLTRANSFERASE WBBL"/>
    <property type="match status" value="1"/>
</dbReference>
<dbReference type="CDD" id="cd04186">
    <property type="entry name" value="GT_2_like_c"/>
    <property type="match status" value="1"/>
</dbReference>
<keyword evidence="2" id="KW-0328">Glycosyltransferase</keyword>
<dbReference type="AlphaFoldDB" id="A0A382EK84"/>
<protein>
    <recommendedName>
        <fullName evidence="4">Glycosyltransferase 2-like domain-containing protein</fullName>
    </recommendedName>
</protein>
<sequence>MVSPSATFDQPGSVSGRSPNVVIIIVNWNGRDDTLACLQSVSSLEYTNFRVIVVDNGSQDDSAGAIRAAYPDVKLTETHENLGFAEGNNVAIRQALDSDYILLLNNDTTVDPGLLGSMISSAESDPEAGVIGPVICYADRKDTVWCAGLQIGRGSSYGIPLQYTSSLLMYEGRPVREVPHQPFEVDAVVGCAMLMRTSVVREIGLLDASLFMIHEDFDWSLRAREAGYRCMTVPGAGVLHRVSSSIQVQEKERRGNPFSIYYWYRNWLMVVKKHFGRKAMVSIALMYTFHLFPRLIIQNIRQSEFSLTVCAAYLLAVTDACLGTLKSRFLR</sequence>